<dbReference type="Gene3D" id="3.30.420.10">
    <property type="entry name" value="Ribonuclease H-like superfamily/Ribonuclease H"/>
    <property type="match status" value="1"/>
</dbReference>
<evidence type="ECO:0000313" key="4">
    <source>
        <dbReference type="EMBL" id="ODM91508.1"/>
    </source>
</evidence>
<feature type="compositionally biased region" description="Basic and acidic residues" evidence="2">
    <location>
        <begin position="472"/>
        <end position="486"/>
    </location>
</feature>
<dbReference type="GO" id="GO:0000289">
    <property type="term" value="P:nuclear-transcribed mRNA poly(A) tail shortening"/>
    <property type="evidence" value="ECO:0007669"/>
    <property type="project" value="TreeGrafter"/>
</dbReference>
<dbReference type="InterPro" id="IPR035979">
    <property type="entry name" value="RBD_domain_sf"/>
</dbReference>
<keyword evidence="5" id="KW-1185">Reference proteome</keyword>
<dbReference type="InterPro" id="IPR012337">
    <property type="entry name" value="RNaseH-like_sf"/>
</dbReference>
<dbReference type="GO" id="GO:0005737">
    <property type="term" value="C:cytoplasm"/>
    <property type="evidence" value="ECO:0007669"/>
    <property type="project" value="InterPro"/>
</dbReference>
<accession>A0A1D2MET2</accession>
<dbReference type="PANTHER" id="PTHR15092:SF44">
    <property type="entry name" value="POLY(A)-SPECIFIC RIBONUCLEASE PARN"/>
    <property type="match status" value="1"/>
</dbReference>
<dbReference type="InterPro" id="IPR036867">
    <property type="entry name" value="R3H_dom_sf"/>
</dbReference>
<feature type="domain" description="Poly(A)-specific ribonuclease RNA-binding" evidence="3">
    <location>
        <begin position="312"/>
        <end position="389"/>
    </location>
</feature>
<reference evidence="4 5" key="1">
    <citation type="journal article" date="2016" name="Genome Biol. Evol.">
        <title>Gene Family Evolution Reflects Adaptation to Soil Environmental Stressors in the Genome of the Collembolan Orchesella cincta.</title>
        <authorList>
            <person name="Faddeeva-Vakhrusheva A."/>
            <person name="Derks M.F."/>
            <person name="Anvar S.Y."/>
            <person name="Agamennone V."/>
            <person name="Suring W."/>
            <person name="Smit S."/>
            <person name="van Straalen N.M."/>
            <person name="Roelofs D."/>
        </authorList>
    </citation>
    <scope>NUCLEOTIDE SEQUENCE [LARGE SCALE GENOMIC DNA]</scope>
    <source>
        <tissue evidence="4">Mixed pool</tissue>
    </source>
</reference>
<dbReference type="OrthoDB" id="1432093at2759"/>
<dbReference type="Proteomes" id="UP000094527">
    <property type="component" value="Unassembled WGS sequence"/>
</dbReference>
<protein>
    <submittedName>
        <fullName evidence="4">Poly(A)-specific ribonuclease PARN</fullName>
    </submittedName>
</protein>
<dbReference type="SUPFAM" id="SSF82708">
    <property type="entry name" value="R3H domain"/>
    <property type="match status" value="1"/>
</dbReference>
<dbReference type="GO" id="GO:1990431">
    <property type="term" value="P:priRNA 3'-end processing"/>
    <property type="evidence" value="ECO:0007669"/>
    <property type="project" value="TreeGrafter"/>
</dbReference>
<dbReference type="PANTHER" id="PTHR15092">
    <property type="entry name" value="POLY A -SPECIFIC RIBONUCLEASE/TARGET OF EGR1, MEMBER 1"/>
    <property type="match status" value="1"/>
</dbReference>
<evidence type="ECO:0000259" key="3">
    <source>
        <dbReference type="Pfam" id="PF08675"/>
    </source>
</evidence>
<dbReference type="SUPFAM" id="SSF54928">
    <property type="entry name" value="RNA-binding domain, RBD"/>
    <property type="match status" value="1"/>
</dbReference>
<dbReference type="InterPro" id="IPR006941">
    <property type="entry name" value="RNase_CAF1"/>
</dbReference>
<dbReference type="AlphaFoldDB" id="A0A1D2MET2"/>
<dbReference type="Pfam" id="PF04857">
    <property type="entry name" value="CAF1"/>
    <property type="match status" value="1"/>
</dbReference>
<dbReference type="Gene3D" id="3.30.70.330">
    <property type="match status" value="1"/>
</dbReference>
<dbReference type="GO" id="GO:0046872">
    <property type="term" value="F:metal ion binding"/>
    <property type="evidence" value="ECO:0007669"/>
    <property type="project" value="InterPro"/>
</dbReference>
<gene>
    <name evidence="4" type="ORF">Ocin01_15175</name>
</gene>
<comment type="caution">
    <text evidence="4">The sequence shown here is derived from an EMBL/GenBank/DDBJ whole genome shotgun (WGS) entry which is preliminary data.</text>
</comment>
<dbReference type="InterPro" id="IPR051181">
    <property type="entry name" value="CAF1_poly(A)_ribonucleases"/>
</dbReference>
<organism evidence="4 5">
    <name type="scientific">Orchesella cincta</name>
    <name type="common">Springtail</name>
    <name type="synonym">Podura cincta</name>
    <dbReference type="NCBI Taxonomy" id="48709"/>
    <lineage>
        <taxon>Eukaryota</taxon>
        <taxon>Metazoa</taxon>
        <taxon>Ecdysozoa</taxon>
        <taxon>Arthropoda</taxon>
        <taxon>Hexapoda</taxon>
        <taxon>Collembola</taxon>
        <taxon>Entomobryomorpha</taxon>
        <taxon>Entomobryoidea</taxon>
        <taxon>Orchesellidae</taxon>
        <taxon>Orchesellinae</taxon>
        <taxon>Orchesella</taxon>
    </lineage>
</organism>
<feature type="region of interest" description="Disordered" evidence="2">
    <location>
        <begin position="75"/>
        <end position="108"/>
    </location>
</feature>
<comment type="similarity">
    <text evidence="1">Belongs to the CAF1 family.</text>
</comment>
<dbReference type="Gene3D" id="3.30.1370.50">
    <property type="entry name" value="R3H-like domain"/>
    <property type="match status" value="1"/>
</dbReference>
<dbReference type="STRING" id="48709.A0A1D2MET2"/>
<evidence type="ECO:0000313" key="5">
    <source>
        <dbReference type="Proteomes" id="UP000094527"/>
    </source>
</evidence>
<dbReference type="InterPro" id="IPR012677">
    <property type="entry name" value="Nucleotide-bd_a/b_plait_sf"/>
</dbReference>
<evidence type="ECO:0000256" key="1">
    <source>
        <dbReference type="ARBA" id="ARBA00008372"/>
    </source>
</evidence>
<feature type="compositionally biased region" description="Polar residues" evidence="2">
    <location>
        <begin position="92"/>
        <end position="106"/>
    </location>
</feature>
<evidence type="ECO:0000256" key="2">
    <source>
        <dbReference type="SAM" id="MobiDB-lite"/>
    </source>
</evidence>
<feature type="region of interest" description="Disordered" evidence="2">
    <location>
        <begin position="392"/>
        <end position="486"/>
    </location>
</feature>
<proteinExistence type="inferred from homology"/>
<dbReference type="InterPro" id="IPR014789">
    <property type="entry name" value="PolyA-riboNase_RNA-binding"/>
</dbReference>
<sequence length="486" mass="54562">LYLAEENSTPLPVPENLRKFMEETQQQVKTLVAGGLKELLLEDLNPFQRKLIFNNIKPKFNDLYFETVLREDDMDSSSVSESDTESSPAGATKTTPRAASASTGRPSRSRILRVAKMTEDERKAREDEKKKQHMLNINKGVGFSKVIRKISESGKICVGHNMILDIAHSIHQFVDDLPEDLATFKALVQTAFPNLVDTKLMCCTHPFRELFSSSVLGDVLKRVQDDPFSLPIIKKESRESSLSYELADLKSHEAGYDAFITGVCFIGLCQYLGTLQIPKKKVVLPNSPLVMPFLNKLYLMRMLDITYMNISGTDLTPRRDHVFHVNCPKESTTKTILNMFSPFGQVQVWWQDDHNLFVSLNDKDQAALVMNNIETEGSIKVVPFCQYQTSVKEKKRPLHRDSPDRAAFKVTETNQDASTPISISNSSGRQHSSSEGSSSPPLESVQKKKRPKTESRSFKKSAKPGKGSGGNGKKEASHFDEPSNWD</sequence>
<dbReference type="GO" id="GO:0004535">
    <property type="term" value="F:poly(A)-specific ribonuclease activity"/>
    <property type="evidence" value="ECO:0007669"/>
    <property type="project" value="InterPro"/>
</dbReference>
<dbReference type="EMBL" id="LJIJ01001527">
    <property type="protein sequence ID" value="ODM91508.1"/>
    <property type="molecule type" value="Genomic_DNA"/>
</dbReference>
<dbReference type="Pfam" id="PF08675">
    <property type="entry name" value="RNA_bind"/>
    <property type="match status" value="1"/>
</dbReference>
<name>A0A1D2MET2_ORCCI</name>
<dbReference type="SUPFAM" id="SSF53098">
    <property type="entry name" value="Ribonuclease H-like"/>
    <property type="match status" value="1"/>
</dbReference>
<dbReference type="GO" id="GO:0003723">
    <property type="term" value="F:RNA binding"/>
    <property type="evidence" value="ECO:0007669"/>
    <property type="project" value="InterPro"/>
</dbReference>
<dbReference type="InterPro" id="IPR036397">
    <property type="entry name" value="RNaseH_sf"/>
</dbReference>
<dbReference type="GO" id="GO:0005634">
    <property type="term" value="C:nucleus"/>
    <property type="evidence" value="ECO:0007669"/>
    <property type="project" value="InterPro"/>
</dbReference>
<dbReference type="GO" id="GO:1990432">
    <property type="term" value="P:siRNA 3'-end processing"/>
    <property type="evidence" value="ECO:0007669"/>
    <property type="project" value="TreeGrafter"/>
</dbReference>
<feature type="compositionally biased region" description="Polar residues" evidence="2">
    <location>
        <begin position="411"/>
        <end position="420"/>
    </location>
</feature>
<feature type="compositionally biased region" description="Low complexity" evidence="2">
    <location>
        <begin position="421"/>
        <end position="444"/>
    </location>
</feature>
<feature type="non-terminal residue" evidence="4">
    <location>
        <position position="1"/>
    </location>
</feature>
<feature type="compositionally biased region" description="Low complexity" evidence="2">
    <location>
        <begin position="76"/>
        <end position="87"/>
    </location>
</feature>